<dbReference type="PROSITE" id="PS50026">
    <property type="entry name" value="EGF_3"/>
    <property type="match status" value="1"/>
</dbReference>
<feature type="binding site" evidence="9">
    <location>
        <position position="328"/>
    </location>
    <ligand>
        <name>Zn(2+)</name>
        <dbReference type="ChEBI" id="CHEBI:29105"/>
        <note>catalytic</note>
    </ligand>
</feature>
<dbReference type="SUPFAM" id="SSF55486">
    <property type="entry name" value="Metalloproteases ('zincins'), catalytic domain"/>
    <property type="match status" value="1"/>
</dbReference>
<organism evidence="16 17">
    <name type="scientific">Denticeps clupeoides</name>
    <name type="common">denticle herring</name>
    <dbReference type="NCBI Taxonomy" id="299321"/>
    <lineage>
        <taxon>Eukaryota</taxon>
        <taxon>Metazoa</taxon>
        <taxon>Chordata</taxon>
        <taxon>Craniata</taxon>
        <taxon>Vertebrata</taxon>
        <taxon>Euteleostomi</taxon>
        <taxon>Actinopterygii</taxon>
        <taxon>Neopterygii</taxon>
        <taxon>Teleostei</taxon>
        <taxon>Clupei</taxon>
        <taxon>Clupeiformes</taxon>
        <taxon>Denticipitoidei</taxon>
        <taxon>Denticipitidae</taxon>
        <taxon>Denticeps</taxon>
    </lineage>
</organism>
<dbReference type="InterPro" id="IPR006586">
    <property type="entry name" value="ADAM_Cys-rich"/>
</dbReference>
<keyword evidence="17" id="KW-1185">Reference proteome</keyword>
<evidence type="ECO:0000313" key="16">
    <source>
        <dbReference type="Ensembl" id="ENSDCDP00010013831.1"/>
    </source>
</evidence>
<dbReference type="GO" id="GO:0006508">
    <property type="term" value="P:proteolysis"/>
    <property type="evidence" value="ECO:0007669"/>
    <property type="project" value="InterPro"/>
</dbReference>
<dbReference type="Pfam" id="PF01562">
    <property type="entry name" value="Pep_M12B_propep"/>
    <property type="match status" value="1"/>
</dbReference>
<keyword evidence="3 11" id="KW-0812">Transmembrane</keyword>
<evidence type="ECO:0000256" key="12">
    <source>
        <dbReference type="SAM" id="SignalP"/>
    </source>
</evidence>
<dbReference type="Pfam" id="PF08516">
    <property type="entry name" value="ADAM_CR"/>
    <property type="match status" value="1"/>
</dbReference>
<feature type="active site" evidence="9">
    <location>
        <position position="319"/>
    </location>
</feature>
<dbReference type="PROSITE" id="PS50215">
    <property type="entry name" value="ADAM_MEPRO"/>
    <property type="match status" value="1"/>
</dbReference>
<keyword evidence="9" id="KW-0862">Zinc</keyword>
<evidence type="ECO:0000256" key="9">
    <source>
        <dbReference type="PROSITE-ProRule" id="PRU00276"/>
    </source>
</evidence>
<evidence type="ECO:0000256" key="10">
    <source>
        <dbReference type="SAM" id="MobiDB-lite"/>
    </source>
</evidence>
<feature type="domain" description="Peptidase M12B" evidence="15">
    <location>
        <begin position="185"/>
        <end position="382"/>
    </location>
</feature>
<keyword evidence="9" id="KW-0479">Metal-binding</keyword>
<feature type="compositionally biased region" description="Pro residues" evidence="10">
    <location>
        <begin position="769"/>
        <end position="783"/>
    </location>
</feature>
<sequence>MIRALRLCLFTLSSVGFGGFAPELRDVHQGDVVRLEKRSLDVPQKYPDELQYGLSLEGKNYTVHLEKNRVFLGKSYTVTHYAEDGTMVKTTPEIWDHCYYHGHIHGLKDSSVSVGLCSGMQGFMKAEQHVYMIEPLQGSVDGDHAVYRQKHLRHRRDQSWLNDFVYSMIPKPAGVKSQVKLSTQRYVEMVMVVDNTEYRKHGRKKIEERMMGVANHIDKLYRPMNIRVMLVGLELWSHVDLIQVSSNPNITLQNFIQWRQDSLLKRKRHDNAQLVTGQDFDGTTVGLAYISAMCSDRSGAVNQDHHENAITLASTIAHEMGHNLGMLHDYQDCICAKSMFDKSCVMAESVGAPYPDQFSVCSKQSYQKFLEDYNPSCLLDNPGTEQLFGPPVCGNVFVEPGEECDCGTVEECTNPCCNATNCRLTEGSQCAQGECCKNCQLKPVGTVCRVAADDCDLSELCSGKSSDCPKDTFKMNGSPCNQDRGYCYNGQCPSHQDQCSRLWGKDAKVAAGQCFTKNSNCPFYNYQRCDKRHAMCGVLYCSGGKDLPITNRMKYFLMAGARCNEAVDASGDSGKVPTGTKCGSNMVCFNSLCQNVSVYENTGCSAKCNNHGVCNHENRCQCEAGWAPPYCAEELGTSESGQAMVIGVSVAVVGLCLFTLIIGRYRMCYRRPVIPTKRRFRRGRLFSGQSNPVFQPSNARNNPQCGPPTISQPTFVASSSTQACTLLTVAPSHDAPEGPPSSERTSGLIYAIPVRPQFSQCLPQLPANKPLPPPSKPLPPSRPLPPLNVKLVIASQKVALIPPKGPR</sequence>
<dbReference type="GO" id="GO:0006954">
    <property type="term" value="P:inflammatory response"/>
    <property type="evidence" value="ECO:0007669"/>
    <property type="project" value="TreeGrafter"/>
</dbReference>
<dbReference type="GeneTree" id="ENSGT00940000158585"/>
<dbReference type="Pfam" id="PF01421">
    <property type="entry name" value="Reprolysin"/>
    <property type="match status" value="1"/>
</dbReference>
<dbReference type="CDD" id="cd04269">
    <property type="entry name" value="ZnMc_adamalysin_II_like"/>
    <property type="match status" value="1"/>
</dbReference>
<feature type="disulfide bond" evidence="7">
    <location>
        <begin position="448"/>
        <end position="468"/>
    </location>
</feature>
<dbReference type="AlphaFoldDB" id="A0AAY4B268"/>
<dbReference type="PROSITE" id="PS00427">
    <property type="entry name" value="DISINTEGRIN_1"/>
    <property type="match status" value="1"/>
</dbReference>
<dbReference type="InterPro" id="IPR036436">
    <property type="entry name" value="Disintegrin_dom_sf"/>
</dbReference>
<evidence type="ECO:0000259" key="14">
    <source>
        <dbReference type="PROSITE" id="PS50214"/>
    </source>
</evidence>
<evidence type="ECO:0000256" key="4">
    <source>
        <dbReference type="ARBA" id="ARBA00022989"/>
    </source>
</evidence>
<dbReference type="PROSITE" id="PS01186">
    <property type="entry name" value="EGF_2"/>
    <property type="match status" value="1"/>
</dbReference>
<dbReference type="PRINTS" id="PR00289">
    <property type="entry name" value="DISINTEGRIN"/>
</dbReference>
<gene>
    <name evidence="16" type="primary">adam8a</name>
</gene>
<reference evidence="16" key="2">
    <citation type="submission" date="2025-08" db="UniProtKB">
        <authorList>
            <consortium name="Ensembl"/>
        </authorList>
    </citation>
    <scope>IDENTIFICATION</scope>
</reference>
<protein>
    <submittedName>
        <fullName evidence="16">Uncharacterized protein</fullName>
    </submittedName>
</protein>
<evidence type="ECO:0000256" key="5">
    <source>
        <dbReference type="ARBA" id="ARBA00023136"/>
    </source>
</evidence>
<dbReference type="GeneID" id="114777703"/>
<evidence type="ECO:0000259" key="13">
    <source>
        <dbReference type="PROSITE" id="PS50026"/>
    </source>
</evidence>
<dbReference type="InterPro" id="IPR024079">
    <property type="entry name" value="MetalloPept_cat_dom_sf"/>
</dbReference>
<dbReference type="InterPro" id="IPR013111">
    <property type="entry name" value="EGF_extracell"/>
</dbReference>
<dbReference type="GO" id="GO:0022407">
    <property type="term" value="P:regulation of cell-cell adhesion"/>
    <property type="evidence" value="ECO:0007669"/>
    <property type="project" value="TreeGrafter"/>
</dbReference>
<feature type="region of interest" description="Disordered" evidence="10">
    <location>
        <begin position="687"/>
        <end position="712"/>
    </location>
</feature>
<dbReference type="GO" id="GO:0051044">
    <property type="term" value="P:positive regulation of membrane protein ectodomain proteolysis"/>
    <property type="evidence" value="ECO:0007669"/>
    <property type="project" value="TreeGrafter"/>
</dbReference>
<dbReference type="GO" id="GO:0005886">
    <property type="term" value="C:plasma membrane"/>
    <property type="evidence" value="ECO:0007669"/>
    <property type="project" value="UniProtKB-ARBA"/>
</dbReference>
<dbReference type="Pfam" id="PF07974">
    <property type="entry name" value="EGF_2"/>
    <property type="match status" value="1"/>
</dbReference>
<dbReference type="GO" id="GO:0050839">
    <property type="term" value="F:cell adhesion molecule binding"/>
    <property type="evidence" value="ECO:0007669"/>
    <property type="project" value="TreeGrafter"/>
</dbReference>
<comment type="subcellular location">
    <subcellularLocation>
        <location evidence="1">Membrane</location>
        <topology evidence="1">Single-pass type I membrane protein</topology>
    </subcellularLocation>
</comment>
<dbReference type="GO" id="GO:0004222">
    <property type="term" value="F:metalloendopeptidase activity"/>
    <property type="evidence" value="ECO:0007669"/>
    <property type="project" value="InterPro"/>
</dbReference>
<dbReference type="Gene3D" id="4.10.70.10">
    <property type="entry name" value="Disintegrin domain"/>
    <property type="match status" value="1"/>
</dbReference>
<feature type="binding site" evidence="9">
    <location>
        <position position="318"/>
    </location>
    <ligand>
        <name>Zn(2+)</name>
        <dbReference type="ChEBI" id="CHEBI:29105"/>
        <note>catalytic</note>
    </ligand>
</feature>
<evidence type="ECO:0000256" key="6">
    <source>
        <dbReference type="ARBA" id="ARBA00023157"/>
    </source>
</evidence>
<feature type="transmembrane region" description="Helical" evidence="11">
    <location>
        <begin position="643"/>
        <end position="662"/>
    </location>
</feature>
<feature type="domain" description="Disintegrin" evidence="14">
    <location>
        <begin position="390"/>
        <end position="476"/>
    </location>
</feature>
<dbReference type="RefSeq" id="XP_028822848.1">
    <property type="nucleotide sequence ID" value="XM_028967015.1"/>
</dbReference>
<evidence type="ECO:0000256" key="3">
    <source>
        <dbReference type="ARBA" id="ARBA00022692"/>
    </source>
</evidence>
<feature type="disulfide bond" evidence="8">
    <location>
        <begin position="622"/>
        <end position="631"/>
    </location>
</feature>
<feature type="signal peptide" evidence="12">
    <location>
        <begin position="1"/>
        <end position="16"/>
    </location>
</feature>
<keyword evidence="12" id="KW-0732">Signal</keyword>
<dbReference type="SMART" id="SM00050">
    <property type="entry name" value="DISIN"/>
    <property type="match status" value="1"/>
</dbReference>
<keyword evidence="2 8" id="KW-0245">EGF-like domain</keyword>
<dbReference type="GO" id="GO:0002693">
    <property type="term" value="P:positive regulation of cellular extravasation"/>
    <property type="evidence" value="ECO:0007669"/>
    <property type="project" value="TreeGrafter"/>
</dbReference>
<dbReference type="SMART" id="SM00608">
    <property type="entry name" value="ACR"/>
    <property type="match status" value="1"/>
</dbReference>
<dbReference type="PANTHER" id="PTHR11905">
    <property type="entry name" value="ADAM A DISINTEGRIN AND METALLOPROTEASE DOMAIN"/>
    <property type="match status" value="1"/>
</dbReference>
<dbReference type="InterPro" id="IPR001762">
    <property type="entry name" value="Disintegrin_dom"/>
</dbReference>
<evidence type="ECO:0000259" key="15">
    <source>
        <dbReference type="PROSITE" id="PS50215"/>
    </source>
</evidence>
<reference evidence="16 17" key="1">
    <citation type="submission" date="2020-06" db="EMBL/GenBank/DDBJ databases">
        <authorList>
            <consortium name="Wellcome Sanger Institute Data Sharing"/>
        </authorList>
    </citation>
    <scope>NUCLEOTIDE SEQUENCE [LARGE SCALE GENOMIC DNA]</scope>
</reference>
<evidence type="ECO:0000256" key="2">
    <source>
        <dbReference type="ARBA" id="ARBA00022536"/>
    </source>
</evidence>
<dbReference type="SUPFAM" id="SSF57552">
    <property type="entry name" value="Blood coagulation inhibitor (disintegrin)"/>
    <property type="match status" value="1"/>
</dbReference>
<dbReference type="FunFam" id="3.40.390.10:FF:000002">
    <property type="entry name" value="Disintegrin and metalloproteinase domain-containing protein 22"/>
    <property type="match status" value="1"/>
</dbReference>
<keyword evidence="5 11" id="KW-0472">Membrane</keyword>
<dbReference type="Ensembl" id="ENSDCDT00010014595.1">
    <property type="protein sequence ID" value="ENSDCDP00010013831.1"/>
    <property type="gene ID" value="ENSDCDG00010006351.1"/>
</dbReference>
<name>A0AAY4B268_9TELE</name>
<evidence type="ECO:0000256" key="8">
    <source>
        <dbReference type="PROSITE-ProRule" id="PRU00076"/>
    </source>
</evidence>
<dbReference type="FunFam" id="4.10.70.10:FF:000001">
    <property type="entry name" value="Disintegrin and metalloproteinase domain-containing protein 22"/>
    <property type="match status" value="1"/>
</dbReference>
<evidence type="ECO:0000256" key="11">
    <source>
        <dbReference type="SAM" id="Phobius"/>
    </source>
</evidence>
<dbReference type="InterPro" id="IPR002870">
    <property type="entry name" value="Peptidase_M12B_N"/>
</dbReference>
<dbReference type="PROSITE" id="PS50214">
    <property type="entry name" value="DISINTEGRIN_2"/>
    <property type="match status" value="1"/>
</dbReference>
<feature type="chain" id="PRO_5044232349" evidence="12">
    <location>
        <begin position="17"/>
        <end position="807"/>
    </location>
</feature>
<dbReference type="InterPro" id="IPR001590">
    <property type="entry name" value="Peptidase_M12B"/>
</dbReference>
<dbReference type="InterPro" id="IPR000742">
    <property type="entry name" value="EGF"/>
</dbReference>
<dbReference type="PANTHER" id="PTHR11905:SF20">
    <property type="entry name" value="DISINTEGRIN AND METALLOPROTEINASE DOMAIN-CONTAINING PROTEIN 8"/>
    <property type="match status" value="1"/>
</dbReference>
<evidence type="ECO:0000313" key="17">
    <source>
        <dbReference type="Proteomes" id="UP000694580"/>
    </source>
</evidence>
<feature type="disulfide bond" evidence="8">
    <location>
        <begin position="604"/>
        <end position="614"/>
    </location>
</feature>
<dbReference type="InterPro" id="IPR018358">
    <property type="entry name" value="Disintegrin_CS"/>
</dbReference>
<feature type="binding site" evidence="9">
    <location>
        <position position="322"/>
    </location>
    <ligand>
        <name>Zn(2+)</name>
        <dbReference type="ChEBI" id="CHEBI:29105"/>
        <note>catalytic</note>
    </ligand>
</feature>
<evidence type="ECO:0000256" key="1">
    <source>
        <dbReference type="ARBA" id="ARBA00004479"/>
    </source>
</evidence>
<accession>A0AAY4B268</accession>
<feature type="domain" description="EGF-like" evidence="13">
    <location>
        <begin position="600"/>
        <end position="632"/>
    </location>
</feature>
<comment type="caution">
    <text evidence="8">Lacks conserved residue(s) required for the propagation of feature annotation.</text>
</comment>
<keyword evidence="6 8" id="KW-1015">Disulfide bond</keyword>
<dbReference type="Gene3D" id="3.40.390.10">
    <property type="entry name" value="Collagenase (Catalytic Domain)"/>
    <property type="match status" value="1"/>
</dbReference>
<dbReference type="InterPro" id="IPR034027">
    <property type="entry name" value="Reprolysin_adamalysin"/>
</dbReference>
<dbReference type="GO" id="GO:0046872">
    <property type="term" value="F:metal ion binding"/>
    <property type="evidence" value="ECO:0007669"/>
    <property type="project" value="UniProtKB-KW"/>
</dbReference>
<keyword evidence="4 11" id="KW-1133">Transmembrane helix</keyword>
<proteinExistence type="predicted"/>
<dbReference type="Proteomes" id="UP000694580">
    <property type="component" value="Chromosome 2"/>
</dbReference>
<evidence type="ECO:0000256" key="7">
    <source>
        <dbReference type="PROSITE-ProRule" id="PRU00068"/>
    </source>
</evidence>
<feature type="region of interest" description="Disordered" evidence="10">
    <location>
        <begin position="763"/>
        <end position="783"/>
    </location>
</feature>
<reference evidence="16" key="3">
    <citation type="submission" date="2025-09" db="UniProtKB">
        <authorList>
            <consortium name="Ensembl"/>
        </authorList>
    </citation>
    <scope>IDENTIFICATION</scope>
</reference>
<dbReference type="Pfam" id="PF00200">
    <property type="entry name" value="Disintegrin"/>
    <property type="match status" value="1"/>
</dbReference>